<dbReference type="Proteomes" id="UP000029074">
    <property type="component" value="Unassembled WGS sequence"/>
</dbReference>
<dbReference type="AlphaFoldDB" id="D1NWS0"/>
<evidence type="ECO:0000313" key="7">
    <source>
        <dbReference type="EMBL" id="EFA22229.1"/>
    </source>
</evidence>
<dbReference type="Pfam" id="PF00496">
    <property type="entry name" value="SBP_bac_5"/>
    <property type="match status" value="1"/>
</dbReference>
<dbReference type="PIRSF" id="PIRSF002741">
    <property type="entry name" value="MppA"/>
    <property type="match status" value="1"/>
</dbReference>
<keyword evidence="10" id="KW-1185">Reference proteome</keyword>
<protein>
    <submittedName>
        <fullName evidence="7">ABC transporter, substrate-binding protein, family 5</fullName>
    </submittedName>
    <submittedName>
        <fullName evidence="8">Putative solute binding protein of ABC transporter system</fullName>
    </submittedName>
</protein>
<evidence type="ECO:0000313" key="10">
    <source>
        <dbReference type="Proteomes" id="UP000029074"/>
    </source>
</evidence>
<evidence type="ECO:0000256" key="1">
    <source>
        <dbReference type="ARBA" id="ARBA00004196"/>
    </source>
</evidence>
<keyword evidence="5" id="KW-0472">Membrane</keyword>
<dbReference type="GO" id="GO:0043190">
    <property type="term" value="C:ATP-binding cassette (ABC) transporter complex"/>
    <property type="evidence" value="ECO:0007669"/>
    <property type="project" value="InterPro"/>
</dbReference>
<keyword evidence="5" id="KW-1133">Transmembrane helix</keyword>
<evidence type="ECO:0000256" key="3">
    <source>
        <dbReference type="ARBA" id="ARBA00022448"/>
    </source>
</evidence>
<dbReference type="PANTHER" id="PTHR30290:SF10">
    <property type="entry name" value="PERIPLASMIC OLIGOPEPTIDE-BINDING PROTEIN-RELATED"/>
    <property type="match status" value="1"/>
</dbReference>
<gene>
    <name evidence="8" type="ORF">BGLCM_0623</name>
    <name evidence="7" type="ORF">BIFGAL_04326</name>
</gene>
<name>D1NWS0_9BIFI</name>
<dbReference type="OrthoDB" id="9796817at2"/>
<dbReference type="Proteomes" id="UP000003656">
    <property type="component" value="Unassembled WGS sequence"/>
</dbReference>
<proteinExistence type="inferred from homology"/>
<keyword evidence="4" id="KW-0732">Signal</keyword>
<comment type="caution">
    <text evidence="7">The sequence shown here is derived from an EMBL/GenBank/DDBJ whole genome shotgun (WGS) entry which is preliminary data.</text>
</comment>
<sequence length="511" mass="56224">MKRMSKKEQQGWGRWVVFAVVIVVLAVLCTIGVSMMKHNAPRSGVTSVQSDTTFVVGLTDHPSSLDIRTNTQSSVEQALLANVYETLTRRDNNNALVPGLAKEWEVSGDGLKYTFKLNDNMRFATGRDLNSSDVVWSLQQIITNHWQGADALSCIKSVDNPDELTVVVTLNEPNAGLLRSLSGRAGIVYNSAQTDIDYAVSASGSGPFVVESYTNNTIVLMRNSRYWSRPAQASQITLRYFDNETALVDAVSNDEVNMALPTRASSIEEAANNPTFNVTTGVSAQQIIVGFNNQSKSILSDEQVRKAARYAIDTAAIAQTMPDAYSALGGPIGPLEPGYQDLTGLFPHDPAKSRQMLGFFNAGYVGTVDFLVPPRYQELGTMITQQLQEGGWSVNMEVLDVGLLQSRVDEGDYDMALMQLTGQYTYRQFANADSVFHYTNKQAQDEYAAAMHSVDMKTLNEHLSAFARTVSEDAASAWLYTRKDFVISKARLSGYPTNMTATYLPLADLRR</sequence>
<evidence type="ECO:0000256" key="4">
    <source>
        <dbReference type="ARBA" id="ARBA00022729"/>
    </source>
</evidence>
<dbReference type="GO" id="GO:0042597">
    <property type="term" value="C:periplasmic space"/>
    <property type="evidence" value="ECO:0007669"/>
    <property type="project" value="UniProtKB-ARBA"/>
</dbReference>
<evidence type="ECO:0000313" key="8">
    <source>
        <dbReference type="EMBL" id="KFI59039.1"/>
    </source>
</evidence>
<keyword evidence="5" id="KW-0812">Transmembrane</keyword>
<dbReference type="InterPro" id="IPR030678">
    <property type="entry name" value="Peptide/Ni-bd"/>
</dbReference>
<dbReference type="GO" id="GO:1904680">
    <property type="term" value="F:peptide transmembrane transporter activity"/>
    <property type="evidence" value="ECO:0007669"/>
    <property type="project" value="TreeGrafter"/>
</dbReference>
<dbReference type="GO" id="GO:0030313">
    <property type="term" value="C:cell envelope"/>
    <property type="evidence" value="ECO:0007669"/>
    <property type="project" value="UniProtKB-SubCell"/>
</dbReference>
<dbReference type="Gene3D" id="3.40.190.10">
    <property type="entry name" value="Periplasmic binding protein-like II"/>
    <property type="match status" value="1"/>
</dbReference>
<evidence type="ECO:0000256" key="5">
    <source>
        <dbReference type="SAM" id="Phobius"/>
    </source>
</evidence>
<dbReference type="STRING" id="561180.BIFGAL_04326"/>
<keyword evidence="3" id="KW-0813">Transport</keyword>
<dbReference type="InterPro" id="IPR039424">
    <property type="entry name" value="SBP_5"/>
</dbReference>
<reference evidence="7 9" key="1">
    <citation type="submission" date="2009-11" db="EMBL/GenBank/DDBJ databases">
        <authorList>
            <person name="Weinstock G."/>
            <person name="Sodergren E."/>
            <person name="Clifton S."/>
            <person name="Fulton L."/>
            <person name="Fulton B."/>
            <person name="Courtney L."/>
            <person name="Fronick C."/>
            <person name="Harrison M."/>
            <person name="Strong C."/>
            <person name="Farmer C."/>
            <person name="Delahaunty K."/>
            <person name="Markovic C."/>
            <person name="Hall O."/>
            <person name="Minx P."/>
            <person name="Tomlinson C."/>
            <person name="Mitreva M."/>
            <person name="Nelson J."/>
            <person name="Hou S."/>
            <person name="Wollam A."/>
            <person name="Pepin K.H."/>
            <person name="Johnson M."/>
            <person name="Bhonagiri V."/>
            <person name="Nash W.E."/>
            <person name="Warren W."/>
            <person name="Chinwalla A."/>
            <person name="Mardis E.R."/>
            <person name="Wilson R.K."/>
        </authorList>
    </citation>
    <scope>NUCLEOTIDE SEQUENCE [LARGE SCALE GENOMIC DNA]</scope>
    <source>
        <strain evidence="7 9">DSM 20093</strain>
    </source>
</reference>
<feature type="transmembrane region" description="Helical" evidence="5">
    <location>
        <begin position="12"/>
        <end position="36"/>
    </location>
</feature>
<reference evidence="8 10" key="2">
    <citation type="submission" date="2014-03" db="EMBL/GenBank/DDBJ databases">
        <title>Genomics of Bifidobacteria.</title>
        <authorList>
            <person name="Ventura M."/>
            <person name="Milani C."/>
            <person name="Lugli G.A."/>
        </authorList>
    </citation>
    <scope>NUCLEOTIDE SEQUENCE [LARGE SCALE GENOMIC DNA]</scope>
    <source>
        <strain evidence="8 10">LMG 11596</strain>
    </source>
</reference>
<dbReference type="PANTHER" id="PTHR30290">
    <property type="entry name" value="PERIPLASMIC BINDING COMPONENT OF ABC TRANSPORTER"/>
    <property type="match status" value="1"/>
</dbReference>
<evidence type="ECO:0000313" key="9">
    <source>
        <dbReference type="Proteomes" id="UP000003656"/>
    </source>
</evidence>
<comment type="similarity">
    <text evidence="2">Belongs to the bacterial solute-binding protein 5 family.</text>
</comment>
<feature type="domain" description="Solute-binding protein family 5" evidence="6">
    <location>
        <begin position="96"/>
        <end position="425"/>
    </location>
</feature>
<organism evidence="7 9">
    <name type="scientific">Bifidobacterium gallicum DSM 20093 = LMG 11596</name>
    <dbReference type="NCBI Taxonomy" id="561180"/>
    <lineage>
        <taxon>Bacteria</taxon>
        <taxon>Bacillati</taxon>
        <taxon>Actinomycetota</taxon>
        <taxon>Actinomycetes</taxon>
        <taxon>Bifidobacteriales</taxon>
        <taxon>Bifidobacteriaceae</taxon>
        <taxon>Bifidobacterium</taxon>
    </lineage>
</organism>
<dbReference type="SUPFAM" id="SSF53850">
    <property type="entry name" value="Periplasmic binding protein-like II"/>
    <property type="match status" value="1"/>
</dbReference>
<dbReference type="eggNOG" id="COG0747">
    <property type="taxonomic scope" value="Bacteria"/>
</dbReference>
<comment type="subcellular location">
    <subcellularLocation>
        <location evidence="1">Cell envelope</location>
    </subcellularLocation>
</comment>
<accession>D1NWS0</accession>
<dbReference type="EMBL" id="JGYW01000004">
    <property type="protein sequence ID" value="KFI59039.1"/>
    <property type="molecule type" value="Genomic_DNA"/>
</dbReference>
<dbReference type="Gene3D" id="3.90.76.10">
    <property type="entry name" value="Dipeptide-binding Protein, Domain 1"/>
    <property type="match status" value="1"/>
</dbReference>
<dbReference type="Gene3D" id="3.10.105.10">
    <property type="entry name" value="Dipeptide-binding Protein, Domain 3"/>
    <property type="match status" value="1"/>
</dbReference>
<dbReference type="EMBL" id="ABXB03000005">
    <property type="protein sequence ID" value="EFA22229.1"/>
    <property type="molecule type" value="Genomic_DNA"/>
</dbReference>
<evidence type="ECO:0000259" key="6">
    <source>
        <dbReference type="Pfam" id="PF00496"/>
    </source>
</evidence>
<evidence type="ECO:0000256" key="2">
    <source>
        <dbReference type="ARBA" id="ARBA00005695"/>
    </source>
</evidence>
<dbReference type="InterPro" id="IPR000914">
    <property type="entry name" value="SBP_5_dom"/>
</dbReference>
<dbReference type="GO" id="GO:0015833">
    <property type="term" value="P:peptide transport"/>
    <property type="evidence" value="ECO:0007669"/>
    <property type="project" value="TreeGrafter"/>
</dbReference>